<dbReference type="PANTHER" id="PTHR18968:SF142">
    <property type="entry name" value="ACETOLACTATE SYNTHASE"/>
    <property type="match status" value="1"/>
</dbReference>
<feature type="domain" description="Thiamine pyrophosphate enzyme TPP-binding" evidence="5">
    <location>
        <begin position="409"/>
        <end position="559"/>
    </location>
</feature>
<dbReference type="SUPFAM" id="SSF52467">
    <property type="entry name" value="DHS-like NAD/FAD-binding domain"/>
    <property type="match status" value="1"/>
</dbReference>
<comment type="similarity">
    <text evidence="1 3">Belongs to the TPP enzyme family.</text>
</comment>
<evidence type="ECO:0000256" key="2">
    <source>
        <dbReference type="ARBA" id="ARBA00023052"/>
    </source>
</evidence>
<dbReference type="GO" id="GO:0000287">
    <property type="term" value="F:magnesium ion binding"/>
    <property type="evidence" value="ECO:0007669"/>
    <property type="project" value="InterPro"/>
</dbReference>
<dbReference type="GO" id="GO:0030976">
    <property type="term" value="F:thiamine pyrophosphate binding"/>
    <property type="evidence" value="ECO:0007669"/>
    <property type="project" value="InterPro"/>
</dbReference>
<proteinExistence type="inferred from homology"/>
<evidence type="ECO:0000259" key="5">
    <source>
        <dbReference type="Pfam" id="PF02775"/>
    </source>
</evidence>
<dbReference type="Gene3D" id="3.40.50.1220">
    <property type="entry name" value="TPP-binding domain"/>
    <property type="match status" value="1"/>
</dbReference>
<dbReference type="Pfam" id="PF02775">
    <property type="entry name" value="TPP_enzyme_C"/>
    <property type="match status" value="1"/>
</dbReference>
<dbReference type="InterPro" id="IPR045229">
    <property type="entry name" value="TPP_enz"/>
</dbReference>
<accession>A0A413U2B2</accession>
<dbReference type="EMBL" id="QSFX01000002">
    <property type="protein sequence ID" value="RHA91308.1"/>
    <property type="molecule type" value="Genomic_DNA"/>
</dbReference>
<evidence type="ECO:0000313" key="8">
    <source>
        <dbReference type="Proteomes" id="UP000283492"/>
    </source>
</evidence>
<dbReference type="InterPro" id="IPR029035">
    <property type="entry name" value="DHS-like_NAD/FAD-binding_dom"/>
</dbReference>
<dbReference type="RefSeq" id="WP_118579587.1">
    <property type="nucleotide sequence ID" value="NZ_CABJFX010000002.1"/>
</dbReference>
<dbReference type="InterPro" id="IPR012001">
    <property type="entry name" value="Thiamin_PyroP_enz_TPP-bd_dom"/>
</dbReference>
<dbReference type="CDD" id="cd00568">
    <property type="entry name" value="TPP_enzymes"/>
    <property type="match status" value="1"/>
</dbReference>
<dbReference type="Gene3D" id="3.40.50.970">
    <property type="match status" value="2"/>
</dbReference>
<evidence type="ECO:0000256" key="1">
    <source>
        <dbReference type="ARBA" id="ARBA00007812"/>
    </source>
</evidence>
<evidence type="ECO:0000256" key="3">
    <source>
        <dbReference type="RuleBase" id="RU362132"/>
    </source>
</evidence>
<name>A0A413U2B2_9FIRM</name>
<dbReference type="Proteomes" id="UP000283492">
    <property type="component" value="Unassembled WGS sequence"/>
</dbReference>
<reference evidence="7 8" key="1">
    <citation type="submission" date="2018-08" db="EMBL/GenBank/DDBJ databases">
        <title>A genome reference for cultivated species of the human gut microbiota.</title>
        <authorList>
            <person name="Zou Y."/>
            <person name="Xue W."/>
            <person name="Luo G."/>
        </authorList>
    </citation>
    <scope>NUCLEOTIDE SEQUENCE [LARGE SCALE GENOMIC DNA]</scope>
    <source>
        <strain evidence="7 8">AM42-1AC</strain>
    </source>
</reference>
<gene>
    <name evidence="7" type="ORF">DW914_02830</name>
</gene>
<dbReference type="InterPro" id="IPR029061">
    <property type="entry name" value="THDP-binding"/>
</dbReference>
<dbReference type="GO" id="GO:0009099">
    <property type="term" value="P:L-valine biosynthetic process"/>
    <property type="evidence" value="ECO:0007669"/>
    <property type="project" value="TreeGrafter"/>
</dbReference>
<dbReference type="SUPFAM" id="SSF52518">
    <property type="entry name" value="Thiamin diphosphate-binding fold (THDP-binding)"/>
    <property type="match status" value="2"/>
</dbReference>
<keyword evidence="2 3" id="KW-0786">Thiamine pyrophosphate</keyword>
<feature type="domain" description="Thiamine pyrophosphate enzyme N-terminal TPP-binding" evidence="6">
    <location>
        <begin position="4"/>
        <end position="108"/>
    </location>
</feature>
<dbReference type="CDD" id="cd07035">
    <property type="entry name" value="TPP_PYR_POX_like"/>
    <property type="match status" value="1"/>
</dbReference>
<evidence type="ECO:0000259" key="6">
    <source>
        <dbReference type="Pfam" id="PF02776"/>
    </source>
</evidence>
<dbReference type="GO" id="GO:0005948">
    <property type="term" value="C:acetolactate synthase complex"/>
    <property type="evidence" value="ECO:0007669"/>
    <property type="project" value="TreeGrafter"/>
</dbReference>
<dbReference type="InterPro" id="IPR011766">
    <property type="entry name" value="TPP_enzyme_TPP-bd"/>
</dbReference>
<dbReference type="GO" id="GO:0003984">
    <property type="term" value="F:acetolactate synthase activity"/>
    <property type="evidence" value="ECO:0007669"/>
    <property type="project" value="TreeGrafter"/>
</dbReference>
<dbReference type="Pfam" id="PF02776">
    <property type="entry name" value="TPP_enzyme_N"/>
    <property type="match status" value="1"/>
</dbReference>
<evidence type="ECO:0000259" key="4">
    <source>
        <dbReference type="Pfam" id="PF00205"/>
    </source>
</evidence>
<organism evidence="7 8">
    <name type="scientific">Roseburia inulinivorans</name>
    <dbReference type="NCBI Taxonomy" id="360807"/>
    <lineage>
        <taxon>Bacteria</taxon>
        <taxon>Bacillati</taxon>
        <taxon>Bacillota</taxon>
        <taxon>Clostridia</taxon>
        <taxon>Lachnospirales</taxon>
        <taxon>Lachnospiraceae</taxon>
        <taxon>Roseburia</taxon>
    </lineage>
</organism>
<dbReference type="GO" id="GO:0009097">
    <property type="term" value="P:isoleucine biosynthetic process"/>
    <property type="evidence" value="ECO:0007669"/>
    <property type="project" value="TreeGrafter"/>
</dbReference>
<feature type="domain" description="Thiamine pyrophosphate enzyme central" evidence="4">
    <location>
        <begin position="208"/>
        <end position="343"/>
    </location>
</feature>
<dbReference type="AlphaFoldDB" id="A0A413U2B2"/>
<dbReference type="InterPro" id="IPR012000">
    <property type="entry name" value="Thiamin_PyroP_enz_cen_dom"/>
</dbReference>
<comment type="caution">
    <text evidence="7">The sequence shown here is derived from an EMBL/GenBank/DDBJ whole genome shotgun (WGS) entry which is preliminary data.</text>
</comment>
<protein>
    <submittedName>
        <fullName evidence="7">Thiamine pyrophosphate-binding protein</fullName>
    </submittedName>
</protein>
<sequence length="610" mass="68270">MRVKVSDYIANYFADNGIKTIFTVVGGGAMHMNDSFGHHERLQCVYNHHEQASAMAAEAYFRVNNEMAGLCVTSGPGAINALNGVAGAYQDSIPMIVVSGQTKTSLMTINSGLDLRTLGNQEFDIMSALSKMTKYAETLMNPNNVRYILEKAFYLAKNGRPGPCWIEVPLDIQGTFVETEDLVGYDIVRNNDGANVDENGELERKIRIVIDKIKDAKRPVIYAGNGVRISGAQDELIKLASAVEIPVVTCWDSIDLMETDSKYYVGRAGTMGNRPGNFAVQNSDLVIAIGNRLNIYQVGYQLESWAREAYIIDVDIDELELQKKTIRVDLPICADATIFINKLLNIIADEKVKYSNPKEWLEICKNWKLQYPVVTKKHYENRKPLNVYAFIDSFSRSLPENMITVVTNGSASVVGSAAYYIKKGQRFLMNCAMSSMGYDLPAAIGACVANDRKQVVCIAGDGSIMMNLQELQTIVTNKLPVKIILINNNGYHQIRLTQTNLFNKNFVGIGPESGDLSFPDFQKVSYAFGIPYQRCDSIDEMQKKIEWIVTENSYCMLEVVCSTTQIFEPKSAVKKLQDGSLYSPPLEDLAPFLEHDELKKNMYIKMWDER</sequence>
<dbReference type="PANTHER" id="PTHR18968">
    <property type="entry name" value="THIAMINE PYROPHOSPHATE ENZYMES"/>
    <property type="match status" value="1"/>
</dbReference>
<dbReference type="GO" id="GO:0050660">
    <property type="term" value="F:flavin adenine dinucleotide binding"/>
    <property type="evidence" value="ECO:0007669"/>
    <property type="project" value="TreeGrafter"/>
</dbReference>
<dbReference type="Pfam" id="PF00205">
    <property type="entry name" value="TPP_enzyme_M"/>
    <property type="match status" value="1"/>
</dbReference>
<evidence type="ECO:0000313" key="7">
    <source>
        <dbReference type="EMBL" id="RHA91308.1"/>
    </source>
</evidence>